<dbReference type="SUPFAM" id="SSF160544">
    <property type="entry name" value="EscU C-terminal domain-like"/>
    <property type="match status" value="1"/>
</dbReference>
<evidence type="ECO:0008006" key="3">
    <source>
        <dbReference type="Google" id="ProtNLM"/>
    </source>
</evidence>
<dbReference type="PANTHER" id="PTHR30531">
    <property type="entry name" value="FLAGELLAR BIOSYNTHETIC PROTEIN FLHB"/>
    <property type="match status" value="1"/>
</dbReference>
<sequence>MTAQDDRQRQADPLRRAVALRYDPPRDEAPRVVAKGAGAVAERIIAEARAHGVPLHEDPALVAVLSQLDLDQVIPPSLYPVVAEILALLYRTDRTVGQREAASS</sequence>
<dbReference type="Pfam" id="PF01312">
    <property type="entry name" value="Bac_export_2"/>
    <property type="match status" value="1"/>
</dbReference>
<dbReference type="InterPro" id="IPR006135">
    <property type="entry name" value="T3SS_substrate_exporter"/>
</dbReference>
<evidence type="ECO:0000313" key="1">
    <source>
        <dbReference type="EMBL" id="GGK04037.1"/>
    </source>
</evidence>
<dbReference type="GO" id="GO:0009306">
    <property type="term" value="P:protein secretion"/>
    <property type="evidence" value="ECO:0007669"/>
    <property type="project" value="InterPro"/>
</dbReference>
<dbReference type="Proteomes" id="UP000637720">
    <property type="component" value="Unassembled WGS sequence"/>
</dbReference>
<dbReference type="RefSeq" id="WP_188817691.1">
    <property type="nucleotide sequence ID" value="NZ_BMOF01000039.1"/>
</dbReference>
<keyword evidence="2" id="KW-1185">Reference proteome</keyword>
<name>A0A8J3BCH9_9BACI</name>
<organism evidence="1 2">
    <name type="scientific">Calditerricola satsumensis</name>
    <dbReference type="NCBI Taxonomy" id="373054"/>
    <lineage>
        <taxon>Bacteria</taxon>
        <taxon>Bacillati</taxon>
        <taxon>Bacillota</taxon>
        <taxon>Bacilli</taxon>
        <taxon>Bacillales</taxon>
        <taxon>Bacillaceae</taxon>
        <taxon>Calditerricola</taxon>
    </lineage>
</organism>
<reference evidence="1" key="2">
    <citation type="submission" date="2020-09" db="EMBL/GenBank/DDBJ databases">
        <authorList>
            <person name="Sun Q."/>
            <person name="Ohkuma M."/>
        </authorList>
    </citation>
    <scope>NUCLEOTIDE SEQUENCE</scope>
    <source>
        <strain evidence="1">JCM 14719</strain>
    </source>
</reference>
<dbReference type="AlphaFoldDB" id="A0A8J3BCH9"/>
<dbReference type="GO" id="GO:0005886">
    <property type="term" value="C:plasma membrane"/>
    <property type="evidence" value="ECO:0007669"/>
    <property type="project" value="TreeGrafter"/>
</dbReference>
<dbReference type="InterPro" id="IPR029025">
    <property type="entry name" value="T3SS_substrate_exporter_C"/>
</dbReference>
<evidence type="ECO:0000313" key="2">
    <source>
        <dbReference type="Proteomes" id="UP000637720"/>
    </source>
</evidence>
<dbReference type="EMBL" id="BMOF01000039">
    <property type="protein sequence ID" value="GGK04037.1"/>
    <property type="molecule type" value="Genomic_DNA"/>
</dbReference>
<comment type="caution">
    <text evidence="1">The sequence shown here is derived from an EMBL/GenBank/DDBJ whole genome shotgun (WGS) entry which is preliminary data.</text>
</comment>
<protein>
    <recommendedName>
        <fullName evidence="3">FhlB domain-containing protein</fullName>
    </recommendedName>
</protein>
<reference evidence="1" key="1">
    <citation type="journal article" date="2014" name="Int. J. Syst. Evol. Microbiol.">
        <title>Complete genome sequence of Corynebacterium casei LMG S-19264T (=DSM 44701T), isolated from a smear-ripened cheese.</title>
        <authorList>
            <consortium name="US DOE Joint Genome Institute (JGI-PGF)"/>
            <person name="Walter F."/>
            <person name="Albersmeier A."/>
            <person name="Kalinowski J."/>
            <person name="Ruckert C."/>
        </authorList>
    </citation>
    <scope>NUCLEOTIDE SEQUENCE</scope>
    <source>
        <strain evidence="1">JCM 14719</strain>
    </source>
</reference>
<accession>A0A8J3BCH9</accession>
<dbReference type="Gene3D" id="3.40.1690.10">
    <property type="entry name" value="secretion proteins EscU"/>
    <property type="match status" value="1"/>
</dbReference>
<proteinExistence type="predicted"/>
<dbReference type="PANTHER" id="PTHR30531:SF12">
    <property type="entry name" value="FLAGELLAR BIOSYNTHETIC PROTEIN FLHB"/>
    <property type="match status" value="1"/>
</dbReference>
<gene>
    <name evidence="1" type="ORF">GCM10007043_17660</name>
</gene>